<sequence>MGSTQRETLTPHAAPVPMSSKSARGIPLSRVRDPRAAESVPTIRWTNLADLLTAIDTAPGDALRVTDVSPTVFKMLDEDNERNKIRLSMYTEDTRCLIITVVTGTHEIAHIRLNGEVSSQIRNMGLDDSWESYGSKSYYFGRRPSGSGGGGGGGGEKQADSCGGPVPERRGGYPTLVIESGYSQTLPAVREKIRSWFTDSDHQIKIIILAKIFPTERRILIERWEERPQGGCRQGVSTRWASTLIPECCQTINITETSTIPPAYQIASNDMVLDFRLLFLRNPRQGEGDVIITQAWLQRYARRVWEEYDAYVE</sequence>
<dbReference type="EMBL" id="JAWRVG010000017">
    <property type="protein sequence ID" value="KAK4074452.1"/>
    <property type="molecule type" value="Genomic_DNA"/>
</dbReference>
<feature type="region of interest" description="Disordered" evidence="1">
    <location>
        <begin position="144"/>
        <end position="168"/>
    </location>
</feature>
<dbReference type="Proteomes" id="UP001273209">
    <property type="component" value="Unassembled WGS sequence"/>
</dbReference>
<comment type="caution">
    <text evidence="2">The sequence shown here is derived from an EMBL/GenBank/DDBJ whole genome shotgun (WGS) entry which is preliminary data.</text>
</comment>
<dbReference type="GeneID" id="87919424"/>
<evidence type="ECO:0000256" key="1">
    <source>
        <dbReference type="SAM" id="MobiDB-lite"/>
    </source>
</evidence>
<protein>
    <submittedName>
        <fullName evidence="2">Uncharacterized protein</fullName>
    </submittedName>
</protein>
<keyword evidence="3" id="KW-1185">Reference proteome</keyword>
<organism evidence="2 3">
    <name type="scientific">Trichoderma aggressivum f. europaeum</name>
    <dbReference type="NCBI Taxonomy" id="173218"/>
    <lineage>
        <taxon>Eukaryota</taxon>
        <taxon>Fungi</taxon>
        <taxon>Dikarya</taxon>
        <taxon>Ascomycota</taxon>
        <taxon>Pezizomycotina</taxon>
        <taxon>Sordariomycetes</taxon>
        <taxon>Hypocreomycetidae</taxon>
        <taxon>Hypocreales</taxon>
        <taxon>Hypocreaceae</taxon>
        <taxon>Trichoderma</taxon>
    </lineage>
</organism>
<dbReference type="RefSeq" id="XP_062755873.1">
    <property type="nucleotide sequence ID" value="XM_062899519.1"/>
</dbReference>
<name>A0AAE1IGU5_9HYPO</name>
<proteinExistence type="predicted"/>
<gene>
    <name evidence="2" type="ORF">Triagg1_5048</name>
</gene>
<reference evidence="2" key="1">
    <citation type="submission" date="2023-11" db="EMBL/GenBank/DDBJ databases">
        <title>The genome sequences of three competitors of mushroom-forming fungi.</title>
        <authorList>
            <person name="Beijen E."/>
            <person name="Ohm R.A."/>
        </authorList>
    </citation>
    <scope>NUCLEOTIDE SEQUENCE</scope>
    <source>
        <strain evidence="2">CBS 100526</strain>
    </source>
</reference>
<feature type="region of interest" description="Disordered" evidence="1">
    <location>
        <begin position="1"/>
        <end position="33"/>
    </location>
</feature>
<accession>A0AAE1IGU5</accession>
<dbReference type="AlphaFoldDB" id="A0AAE1IGU5"/>
<evidence type="ECO:0000313" key="2">
    <source>
        <dbReference type="EMBL" id="KAK4074452.1"/>
    </source>
</evidence>
<evidence type="ECO:0000313" key="3">
    <source>
        <dbReference type="Proteomes" id="UP001273209"/>
    </source>
</evidence>
<feature type="compositionally biased region" description="Gly residues" evidence="1">
    <location>
        <begin position="146"/>
        <end position="156"/>
    </location>
</feature>